<evidence type="ECO:0000256" key="4">
    <source>
        <dbReference type="ARBA" id="ARBA00023136"/>
    </source>
</evidence>
<feature type="region of interest" description="Disordered" evidence="6">
    <location>
        <begin position="1"/>
        <end position="23"/>
    </location>
</feature>
<dbReference type="PANTHER" id="PTHR12953">
    <property type="entry name" value="MEMBRANE PROTEIN CH1 RELATED"/>
    <property type="match status" value="1"/>
</dbReference>
<dbReference type="EMBL" id="JALJOU010000011">
    <property type="protein sequence ID" value="KAK9841003.1"/>
    <property type="molecule type" value="Genomic_DNA"/>
</dbReference>
<dbReference type="AlphaFoldDB" id="A0AAW1S5M2"/>
<name>A0AAW1S5M2_9CHLO</name>
<protein>
    <recommendedName>
        <fullName evidence="7">SUN domain-containing protein</fullName>
    </recommendedName>
</protein>
<evidence type="ECO:0000256" key="5">
    <source>
        <dbReference type="SAM" id="Coils"/>
    </source>
</evidence>
<evidence type="ECO:0000313" key="9">
    <source>
        <dbReference type="Proteomes" id="UP001445335"/>
    </source>
</evidence>
<evidence type="ECO:0000256" key="3">
    <source>
        <dbReference type="ARBA" id="ARBA00022989"/>
    </source>
</evidence>
<keyword evidence="3" id="KW-1133">Transmembrane helix</keyword>
<reference evidence="8 9" key="1">
    <citation type="journal article" date="2024" name="Nat. Commun.">
        <title>Phylogenomics reveals the evolutionary origins of lichenization in chlorophyte algae.</title>
        <authorList>
            <person name="Puginier C."/>
            <person name="Libourel C."/>
            <person name="Otte J."/>
            <person name="Skaloud P."/>
            <person name="Haon M."/>
            <person name="Grisel S."/>
            <person name="Petersen M."/>
            <person name="Berrin J.G."/>
            <person name="Delaux P.M."/>
            <person name="Dal Grande F."/>
            <person name="Keller J."/>
        </authorList>
    </citation>
    <scope>NUCLEOTIDE SEQUENCE [LARGE SCALE GENOMIC DNA]</scope>
    <source>
        <strain evidence="8 9">SAG 245.80</strain>
    </source>
</reference>
<dbReference type="SUPFAM" id="SSF49785">
    <property type="entry name" value="Galactose-binding domain-like"/>
    <property type="match status" value="1"/>
</dbReference>
<feature type="coiled-coil region" evidence="5">
    <location>
        <begin position="262"/>
        <end position="289"/>
    </location>
</feature>
<proteinExistence type="predicted"/>
<feature type="domain" description="SUN" evidence="7">
    <location>
        <begin position="8"/>
        <end position="174"/>
    </location>
</feature>
<keyword evidence="5" id="KW-0175">Coiled coil</keyword>
<dbReference type="Gene3D" id="2.60.120.260">
    <property type="entry name" value="Galactose-binding domain-like"/>
    <property type="match status" value="1"/>
</dbReference>
<dbReference type="GO" id="GO:0016020">
    <property type="term" value="C:membrane"/>
    <property type="evidence" value="ECO:0007669"/>
    <property type="project" value="InterPro"/>
</dbReference>
<comment type="subcellular location">
    <subcellularLocation>
        <location evidence="1">Endomembrane system</location>
    </subcellularLocation>
</comment>
<dbReference type="PROSITE" id="PS51469">
    <property type="entry name" value="SUN"/>
    <property type="match status" value="1"/>
</dbReference>
<accession>A0AAW1S5M2</accession>
<dbReference type="Pfam" id="PF07738">
    <property type="entry name" value="Sad1_UNC"/>
    <property type="match status" value="1"/>
</dbReference>
<dbReference type="GO" id="GO:0005737">
    <property type="term" value="C:cytoplasm"/>
    <property type="evidence" value="ECO:0007669"/>
    <property type="project" value="TreeGrafter"/>
</dbReference>
<organism evidence="8 9">
    <name type="scientific">Elliptochloris bilobata</name>
    <dbReference type="NCBI Taxonomy" id="381761"/>
    <lineage>
        <taxon>Eukaryota</taxon>
        <taxon>Viridiplantae</taxon>
        <taxon>Chlorophyta</taxon>
        <taxon>core chlorophytes</taxon>
        <taxon>Trebouxiophyceae</taxon>
        <taxon>Trebouxiophyceae incertae sedis</taxon>
        <taxon>Elliptochloris clade</taxon>
        <taxon>Elliptochloris</taxon>
    </lineage>
</organism>
<dbReference type="Proteomes" id="UP001445335">
    <property type="component" value="Unassembled WGS sequence"/>
</dbReference>
<keyword evidence="2" id="KW-0812">Transmembrane</keyword>
<evidence type="ECO:0000259" key="7">
    <source>
        <dbReference type="PROSITE" id="PS51469"/>
    </source>
</evidence>
<evidence type="ECO:0000256" key="6">
    <source>
        <dbReference type="SAM" id="MobiDB-lite"/>
    </source>
</evidence>
<comment type="caution">
    <text evidence="8">The sequence shown here is derived from an EMBL/GenBank/DDBJ whole genome shotgun (WGS) entry which is preliminary data.</text>
</comment>
<gene>
    <name evidence="8" type="ORF">WJX81_005028</name>
</gene>
<keyword evidence="9" id="KW-1185">Reference proteome</keyword>
<dbReference type="GO" id="GO:0034975">
    <property type="term" value="P:protein folding in endoplasmic reticulum"/>
    <property type="evidence" value="ECO:0007669"/>
    <property type="project" value="TreeGrafter"/>
</dbReference>
<dbReference type="InterPro" id="IPR008979">
    <property type="entry name" value="Galactose-bd-like_sf"/>
</dbReference>
<dbReference type="InterPro" id="IPR012919">
    <property type="entry name" value="SUN_dom"/>
</dbReference>
<evidence type="ECO:0000256" key="1">
    <source>
        <dbReference type="ARBA" id="ARBA00004308"/>
    </source>
</evidence>
<dbReference type="PANTHER" id="PTHR12953:SF0">
    <property type="entry name" value="SUN DOMAIN-CONTAINING OSSIFICATION FACTOR"/>
    <property type="match status" value="1"/>
</dbReference>
<dbReference type="GO" id="GO:0012505">
    <property type="term" value="C:endomembrane system"/>
    <property type="evidence" value="ECO:0007669"/>
    <property type="project" value="UniProtKB-SubCell"/>
</dbReference>
<evidence type="ECO:0000256" key="2">
    <source>
        <dbReference type="ARBA" id="ARBA00022692"/>
    </source>
</evidence>
<sequence>MSGQQPIGAAAEGGAGEPREEERHNLALAKDGAKVVAANIEARKPGAVLDADGDTFLRNECRADKWLLLELSQVARVDTVRLAQFELYSSRVRDLKVLGRQSHPRADGSDYAKGLNASSWQPLGRFTAANVKGVQAFSIASPAWVKFLQLRFVTHYGNEPVCAINELSVFGKSAVEDLEDRLALEGDAESGGTGGGANDVQRLAAAAAETGLNAADAAAAAAARGQRARARHGGNVYDALIAEIKALKLAQKAAPRALRDLRADFEAAVSGLSSELADLRRKVAAAAEAAAVAAADAAEAAAAAAGRVLLWNFAERACSWEYFCRDIE</sequence>
<dbReference type="InterPro" id="IPR045120">
    <property type="entry name" value="Suco/Slp1-like"/>
</dbReference>
<keyword evidence="4" id="KW-0472">Membrane</keyword>
<evidence type="ECO:0000313" key="8">
    <source>
        <dbReference type="EMBL" id="KAK9841003.1"/>
    </source>
</evidence>